<keyword evidence="5" id="KW-1185">Reference proteome</keyword>
<reference evidence="4 5" key="1">
    <citation type="submission" date="2017-04" db="EMBL/GenBank/DDBJ databases">
        <authorList>
            <person name="Afonso C.L."/>
            <person name="Miller P.J."/>
            <person name="Scott M.A."/>
            <person name="Spackman E."/>
            <person name="Goraichik I."/>
            <person name="Dimitrov K.M."/>
            <person name="Suarez D.L."/>
            <person name="Swayne D.E."/>
        </authorList>
    </citation>
    <scope>NUCLEOTIDE SEQUENCE [LARGE SCALE GENOMIC DNA]</scope>
    <source>
        <strain evidence="4 5">DSM 43828</strain>
    </source>
</reference>
<dbReference type="RefSeq" id="WP_084424973.1">
    <property type="nucleotide sequence ID" value="NZ_FWXV01000001.1"/>
</dbReference>
<feature type="coiled-coil region" evidence="1">
    <location>
        <begin position="564"/>
        <end position="591"/>
    </location>
</feature>
<evidence type="ECO:0000256" key="2">
    <source>
        <dbReference type="SAM" id="Phobius"/>
    </source>
</evidence>
<evidence type="ECO:0000256" key="1">
    <source>
        <dbReference type="SAM" id="Coils"/>
    </source>
</evidence>
<organism evidence="4 5">
    <name type="scientific">Kibdelosporangium aridum</name>
    <dbReference type="NCBI Taxonomy" id="2030"/>
    <lineage>
        <taxon>Bacteria</taxon>
        <taxon>Bacillati</taxon>
        <taxon>Actinomycetota</taxon>
        <taxon>Actinomycetes</taxon>
        <taxon>Pseudonocardiales</taxon>
        <taxon>Pseudonocardiaceae</taxon>
        <taxon>Kibdelosporangium</taxon>
    </lineage>
</organism>
<evidence type="ECO:0000313" key="4">
    <source>
        <dbReference type="EMBL" id="SMC65608.1"/>
    </source>
</evidence>
<evidence type="ECO:0000259" key="3">
    <source>
        <dbReference type="Pfam" id="PF20693"/>
    </source>
</evidence>
<dbReference type="OrthoDB" id="1701659at2"/>
<dbReference type="InterPro" id="IPR048428">
    <property type="entry name" value="YobI-NTPase"/>
</dbReference>
<dbReference type="SUPFAM" id="SSF52540">
    <property type="entry name" value="P-loop containing nucleoside triphosphate hydrolases"/>
    <property type="match status" value="1"/>
</dbReference>
<feature type="transmembrane region" description="Helical" evidence="2">
    <location>
        <begin position="149"/>
        <end position="169"/>
    </location>
</feature>
<keyword evidence="2" id="KW-1133">Transmembrane helix</keyword>
<gene>
    <name evidence="4" type="ORF">SAMN05661093_01192</name>
</gene>
<sequence>MSEAEHHAGHSGKPLGAFAATTDTVTASQPPTPSDASGQLGLKSLASQYDDGQHKTYLDLLERAVEDPKNRNIALSGRYGTGKSSVLDKFQEAHRGSTLRLAVSSLAPDMEGVTLTNRIQKEVLKQLVYSARPRTLRHSRFSRRGPLPWWRACVESTLFVGVLGALLALLGRLPSQVATSPGHSWAERAVVWVGIAGLLVVVFAVLRMATYNRFVVSNVSAAGATLTLSAQNHTYFDEYLDEIVYFFDQEPKDIVIFEDLDRYDDPQIFQALRELNTLLNNTPKRLKKIEKNKKPLRFIYAMRDSLFEKIGEVPTEESDDTARAETHRANRTKFFEIVVPVVPFISHRTAREHLHLLLQNAGITDIERPLVEVVAKHATDMRLLLNICNEYLVFAQRLLKSGRVAPELSPSRLFALVAYKNFHLQDFENIARRSSDLDRLYDYHRKLVATSVAHREQTKRELLAKTTPPLAIGRLTSSLGRRLVALGMAELDRIGWTNWQLRFFVDSRQYDSEEVTKPEFWEAVIAARTVTLQAASNPRIHSFNELITLSQAHLEGLFPEALGVGWEERNAEEVREEIQQLDREIEKLRGADFRDLVNANKFTITVTTRGLDEELTFGELVSRTLKSDLACDLVKRGYIDRNFTLYAAQFYGEFTGVDVATFIVQTVQTNSMDINYKFTSPGAFANLLAEAGEDLTRTVSAYNVQLVDYLLVDDVQRADKVVKHLTSNFGSEAEQFLAAFFTSNFNRTRLAARLSHEPWRSVFTYLVSDAGVPADGRTALVDAALIAAQPDGAYDLDSDVGDFLVSHYNEMPAFTEPHPTSELDTVVTILRRAEVLLPSLGGVHEELRTLIVDNNLYELTAENLRAALNINGQVTLDAVRGNDTVYQYCLSNLDAYLDAIEADDETNYSTQTSQTLVDALEASEAEAEILVRVAATASPDSSLSRLTDASESVWPTLAAAKLFRASLANLDAYLAKVGDIDESLGELLLEAGMIHTNDGETKQPRDEEDGDLAATKAAAAVAVLNAQCGIPRPEDRVQLVRSLRLGEPLAATQITPEESNLFALLIEHELVPDDAATFAHIHKAGWTAVRPAIVASNGIKDFLTPDLVDGMVADLVEDPQTNSKIGQRVLDNLADFLPTDESKALMAAAKFAVQSNTVLPLDQIRRVATTVKDANLTVRLLQIATPAASEVTTVLNDLGGKYSYLTTWQRDEFEVPYDEAHRAVFKIVADANLCRTSKKPRKELLVVKRA</sequence>
<name>A0A1W2AZJ7_KIBAR</name>
<dbReference type="InterPro" id="IPR027417">
    <property type="entry name" value="P-loop_NTPase"/>
</dbReference>
<proteinExistence type="predicted"/>
<keyword evidence="2" id="KW-0472">Membrane</keyword>
<accession>A0A1W2AZJ7</accession>
<dbReference type="Pfam" id="PF20693">
    <property type="entry name" value="YobI-ATPase"/>
    <property type="match status" value="1"/>
</dbReference>
<feature type="transmembrane region" description="Helical" evidence="2">
    <location>
        <begin position="189"/>
        <end position="206"/>
    </location>
</feature>
<dbReference type="AlphaFoldDB" id="A0A1W2AZJ7"/>
<dbReference type="Proteomes" id="UP000192674">
    <property type="component" value="Unassembled WGS sequence"/>
</dbReference>
<dbReference type="EMBL" id="FWXV01000001">
    <property type="protein sequence ID" value="SMC65608.1"/>
    <property type="molecule type" value="Genomic_DNA"/>
</dbReference>
<keyword evidence="2" id="KW-0812">Transmembrane</keyword>
<keyword evidence="1" id="KW-0175">Coiled coil</keyword>
<evidence type="ECO:0000313" key="5">
    <source>
        <dbReference type="Proteomes" id="UP000192674"/>
    </source>
</evidence>
<feature type="domain" description="YobI-like P-loop NTPase" evidence="3">
    <location>
        <begin position="57"/>
        <end position="437"/>
    </location>
</feature>
<protein>
    <recommendedName>
        <fullName evidence="3">YobI-like P-loop NTPase domain-containing protein</fullName>
    </recommendedName>
</protein>